<evidence type="ECO:0000256" key="1">
    <source>
        <dbReference type="SAM" id="Phobius"/>
    </source>
</evidence>
<proteinExistence type="predicted"/>
<reference evidence="3" key="1">
    <citation type="journal article" date="2019" name="Int. J. Syst. Evol. Microbiol.">
        <title>The Global Catalogue of Microorganisms (GCM) 10K type strain sequencing project: providing services to taxonomists for standard genome sequencing and annotation.</title>
        <authorList>
            <consortium name="The Broad Institute Genomics Platform"/>
            <consortium name="The Broad Institute Genome Sequencing Center for Infectious Disease"/>
            <person name="Wu L."/>
            <person name="Ma J."/>
        </authorList>
    </citation>
    <scope>NUCLEOTIDE SEQUENCE [LARGE SCALE GENOMIC DNA]</scope>
    <source>
        <strain evidence="3">KCTC 33676</strain>
    </source>
</reference>
<sequence>MRRVGMWKSILLGMVAMCGILIYGWVSGDSDGTGVSETRTLLLAVGIGGGFLSAVLSGGLLNGGQVRSNTVSETDEDRKSRQRWTLYVLGFALPSLLAGAVMLWL</sequence>
<feature type="transmembrane region" description="Helical" evidence="1">
    <location>
        <begin position="7"/>
        <end position="26"/>
    </location>
</feature>
<organism evidence="2 3">
    <name type="scientific">Marinicrinis sediminis</name>
    <dbReference type="NCBI Taxonomy" id="1652465"/>
    <lineage>
        <taxon>Bacteria</taxon>
        <taxon>Bacillati</taxon>
        <taxon>Bacillota</taxon>
        <taxon>Bacilli</taxon>
        <taxon>Bacillales</taxon>
        <taxon>Paenibacillaceae</taxon>
    </lineage>
</organism>
<evidence type="ECO:0000313" key="3">
    <source>
        <dbReference type="Proteomes" id="UP001597497"/>
    </source>
</evidence>
<feature type="transmembrane region" description="Helical" evidence="1">
    <location>
        <begin position="41"/>
        <end position="63"/>
    </location>
</feature>
<dbReference type="InterPro" id="IPR035167">
    <property type="entry name" value="DUF5316"/>
</dbReference>
<feature type="transmembrane region" description="Helical" evidence="1">
    <location>
        <begin position="84"/>
        <end position="104"/>
    </location>
</feature>
<keyword evidence="1" id="KW-1133">Transmembrane helix</keyword>
<keyword evidence="1" id="KW-0472">Membrane</keyword>
<dbReference type="Pfam" id="PF17247">
    <property type="entry name" value="DUF5316"/>
    <property type="match status" value="1"/>
</dbReference>
<accession>A0ABW5RBZ0</accession>
<protein>
    <submittedName>
        <fullName evidence="2">DUF5316 family protein</fullName>
    </submittedName>
</protein>
<evidence type="ECO:0000313" key="2">
    <source>
        <dbReference type="EMBL" id="MFD2672260.1"/>
    </source>
</evidence>
<dbReference type="EMBL" id="JBHUMM010000037">
    <property type="protein sequence ID" value="MFD2672260.1"/>
    <property type="molecule type" value="Genomic_DNA"/>
</dbReference>
<keyword evidence="3" id="KW-1185">Reference proteome</keyword>
<dbReference type="RefSeq" id="WP_379929807.1">
    <property type="nucleotide sequence ID" value="NZ_JBHUMM010000037.1"/>
</dbReference>
<name>A0ABW5RBZ0_9BACL</name>
<comment type="caution">
    <text evidence="2">The sequence shown here is derived from an EMBL/GenBank/DDBJ whole genome shotgun (WGS) entry which is preliminary data.</text>
</comment>
<keyword evidence="1" id="KW-0812">Transmembrane</keyword>
<gene>
    <name evidence="2" type="ORF">ACFSUC_11855</name>
</gene>
<dbReference type="Proteomes" id="UP001597497">
    <property type="component" value="Unassembled WGS sequence"/>
</dbReference>